<evidence type="ECO:0000256" key="2">
    <source>
        <dbReference type="RuleBase" id="RU362080"/>
    </source>
</evidence>
<dbReference type="EMBL" id="JAPDDS010000001">
    <property type="protein sequence ID" value="MCW1883479.1"/>
    <property type="molecule type" value="Genomic_DNA"/>
</dbReference>
<dbReference type="InterPro" id="IPR036165">
    <property type="entry name" value="YefM-like_sf"/>
</dbReference>
<reference evidence="3 4" key="1">
    <citation type="submission" date="2022-10" db="EMBL/GenBank/DDBJ databases">
        <title>Luteolibacter flavescens strain MCCC 1K03193, whole genome shotgun sequencing project.</title>
        <authorList>
            <person name="Zhao G."/>
            <person name="Shen L."/>
        </authorList>
    </citation>
    <scope>NUCLEOTIDE SEQUENCE [LARGE SCALE GENOMIC DNA]</scope>
    <source>
        <strain evidence="3 4">MCCC 1K03193</strain>
    </source>
</reference>
<comment type="function">
    <text evidence="2">Antitoxin component of a type II toxin-antitoxin (TA) system.</text>
</comment>
<dbReference type="Pfam" id="PF02604">
    <property type="entry name" value="PhdYeFM_antitox"/>
    <property type="match status" value="1"/>
</dbReference>
<accession>A0ABT3FIT4</accession>
<gene>
    <name evidence="3" type="ORF">OKA04_01985</name>
</gene>
<protein>
    <recommendedName>
        <fullName evidence="2">Antitoxin</fullName>
    </recommendedName>
</protein>
<dbReference type="RefSeq" id="WP_264499439.1">
    <property type="nucleotide sequence ID" value="NZ_JAPDDS010000001.1"/>
</dbReference>
<proteinExistence type="inferred from homology"/>
<evidence type="ECO:0000313" key="4">
    <source>
        <dbReference type="Proteomes" id="UP001207930"/>
    </source>
</evidence>
<sequence>MNTFTSNDAKQKFGEVIELALQEPVSITRHGRPSVVVTSDADYRELLEFKYSRLQEEVAKGFDSFKDARKSSPSVDEIAAKVLKKASKH</sequence>
<dbReference type="NCBIfam" id="TIGR01552">
    <property type="entry name" value="phd_fam"/>
    <property type="match status" value="1"/>
</dbReference>
<comment type="caution">
    <text evidence="3">The sequence shown here is derived from an EMBL/GenBank/DDBJ whole genome shotgun (WGS) entry which is preliminary data.</text>
</comment>
<keyword evidence="4" id="KW-1185">Reference proteome</keyword>
<dbReference type="InterPro" id="IPR006442">
    <property type="entry name" value="Antitoxin_Phd/YefM"/>
</dbReference>
<name>A0ABT3FIT4_9BACT</name>
<comment type="similarity">
    <text evidence="1 2">Belongs to the phD/YefM antitoxin family.</text>
</comment>
<dbReference type="SUPFAM" id="SSF143120">
    <property type="entry name" value="YefM-like"/>
    <property type="match status" value="1"/>
</dbReference>
<evidence type="ECO:0000313" key="3">
    <source>
        <dbReference type="EMBL" id="MCW1883479.1"/>
    </source>
</evidence>
<dbReference type="Proteomes" id="UP001207930">
    <property type="component" value="Unassembled WGS sequence"/>
</dbReference>
<evidence type="ECO:0000256" key="1">
    <source>
        <dbReference type="ARBA" id="ARBA00009981"/>
    </source>
</evidence>
<dbReference type="Gene3D" id="3.40.1620.10">
    <property type="entry name" value="YefM-like domain"/>
    <property type="match status" value="1"/>
</dbReference>
<organism evidence="3 4">
    <name type="scientific">Luteolibacter flavescens</name>
    <dbReference type="NCBI Taxonomy" id="1859460"/>
    <lineage>
        <taxon>Bacteria</taxon>
        <taxon>Pseudomonadati</taxon>
        <taxon>Verrucomicrobiota</taxon>
        <taxon>Verrucomicrobiia</taxon>
        <taxon>Verrucomicrobiales</taxon>
        <taxon>Verrucomicrobiaceae</taxon>
        <taxon>Luteolibacter</taxon>
    </lineage>
</organism>